<gene>
    <name evidence="1" type="ORF">JGC47_13300</name>
</gene>
<proteinExistence type="predicted"/>
<dbReference type="Proteomes" id="UP000662840">
    <property type="component" value="Chromosome"/>
</dbReference>
<protein>
    <submittedName>
        <fullName evidence="1">Uncharacterized protein</fullName>
    </submittedName>
</protein>
<name>A0ABX7MF37_ERWAM</name>
<sequence>MNSSTYPQVNDAACRPAEVHVERRRKSVWQTMHYMLIPSGIGLRLACNLADMAIRQALLSLG</sequence>
<dbReference type="EMBL" id="CP066796">
    <property type="protein sequence ID" value="QSI91064.1"/>
    <property type="molecule type" value="Genomic_DNA"/>
</dbReference>
<keyword evidence="2" id="KW-1185">Reference proteome</keyword>
<accession>A0ABX7MF37</accession>
<evidence type="ECO:0000313" key="1">
    <source>
        <dbReference type="EMBL" id="QSI91064.1"/>
    </source>
</evidence>
<evidence type="ECO:0000313" key="2">
    <source>
        <dbReference type="Proteomes" id="UP000662840"/>
    </source>
</evidence>
<organism evidence="1 2">
    <name type="scientific">Erwinia amylovora</name>
    <name type="common">Fire blight bacteria</name>
    <dbReference type="NCBI Taxonomy" id="552"/>
    <lineage>
        <taxon>Bacteria</taxon>
        <taxon>Pseudomonadati</taxon>
        <taxon>Pseudomonadota</taxon>
        <taxon>Gammaproteobacteria</taxon>
        <taxon>Enterobacterales</taxon>
        <taxon>Erwiniaceae</taxon>
        <taxon>Erwinia</taxon>
    </lineage>
</organism>
<dbReference type="RefSeq" id="WP_013035882.1">
    <property type="nucleotide sequence ID" value="NZ_CP024970.1"/>
</dbReference>
<reference evidence="1 2" key="1">
    <citation type="submission" date="2020-12" db="EMBL/GenBank/DDBJ databases">
        <title>Genome sequence of Erwinia amylovora ATCC15580, a type strain.</title>
        <authorList>
            <person name="Kang I.-J."/>
            <person name="Roh E."/>
        </authorList>
    </citation>
    <scope>NUCLEOTIDE SEQUENCE [LARGE SCALE GENOMIC DNA]</scope>
    <source>
        <strain evidence="1 2">ATCC 15580</strain>
    </source>
</reference>